<comment type="subcellular location">
    <subcellularLocation>
        <location evidence="1">Membrane</location>
    </subcellularLocation>
</comment>
<evidence type="ECO:0000256" key="4">
    <source>
        <dbReference type="ARBA" id="ARBA00022692"/>
    </source>
</evidence>
<feature type="region of interest" description="Disordered" evidence="8">
    <location>
        <begin position="303"/>
        <end position="323"/>
    </location>
</feature>
<gene>
    <name evidence="11" type="ORF">HHL09_06900</name>
</gene>
<dbReference type="InterPro" id="IPR034746">
    <property type="entry name" value="POTRA"/>
</dbReference>
<keyword evidence="12" id="KW-1185">Reference proteome</keyword>
<feature type="transmembrane region" description="Helical" evidence="9">
    <location>
        <begin position="42"/>
        <end position="60"/>
    </location>
</feature>
<sequence length="323" mass="36255">MFKKRTTKVRHSRQLIQLQASVVSPRILWFGFLKACRRCARLAMLVALGVAAVWGIRIGIQHGLVENEEFRLQSIEMTPNPAIDERRLVEIANIDLKGSLFDCDAVEIESKLRDLPEIATANVRREFPGTLVVQVAAREPYAWVASPTQGIEAHDDKKGLLVDRSGVAFPCPPALLTEATRLPVFYLGEGGEPLEAGQPVKHPEFDRLVRLYKVACDEIPGAADWVYSLRQNKSWSLELVTREGISAYFGLGDHKRQMDDFQSILKHARENSQQIASVQLIPERNIPVVLRGSTVPRAIMIEAPHNSSPAERRSRDVQDLLNR</sequence>
<dbReference type="Pfam" id="PF08478">
    <property type="entry name" value="POTRA_1"/>
    <property type="match status" value="1"/>
</dbReference>
<evidence type="ECO:0000256" key="1">
    <source>
        <dbReference type="ARBA" id="ARBA00004370"/>
    </source>
</evidence>
<name>A0A858RFK6_9BACT</name>
<keyword evidence="3" id="KW-0132">Cell division</keyword>
<evidence type="ECO:0000313" key="12">
    <source>
        <dbReference type="Proteomes" id="UP000501812"/>
    </source>
</evidence>
<evidence type="ECO:0000256" key="8">
    <source>
        <dbReference type="SAM" id="MobiDB-lite"/>
    </source>
</evidence>
<dbReference type="PANTHER" id="PTHR35851">
    <property type="entry name" value="CELL DIVISION PROTEIN FTSQ"/>
    <property type="match status" value="1"/>
</dbReference>
<organism evidence="11 12">
    <name type="scientific">Luteolibacter luteus</name>
    <dbReference type="NCBI Taxonomy" id="2728835"/>
    <lineage>
        <taxon>Bacteria</taxon>
        <taxon>Pseudomonadati</taxon>
        <taxon>Verrucomicrobiota</taxon>
        <taxon>Verrucomicrobiia</taxon>
        <taxon>Verrucomicrobiales</taxon>
        <taxon>Verrucomicrobiaceae</taxon>
        <taxon>Luteolibacter</taxon>
    </lineage>
</organism>
<accession>A0A858RFK6</accession>
<evidence type="ECO:0000256" key="5">
    <source>
        <dbReference type="ARBA" id="ARBA00022989"/>
    </source>
</evidence>
<feature type="compositionally biased region" description="Basic and acidic residues" evidence="8">
    <location>
        <begin position="310"/>
        <end position="323"/>
    </location>
</feature>
<evidence type="ECO:0000256" key="2">
    <source>
        <dbReference type="ARBA" id="ARBA00022475"/>
    </source>
</evidence>
<dbReference type="GO" id="GO:0090529">
    <property type="term" value="P:cell septum assembly"/>
    <property type="evidence" value="ECO:0007669"/>
    <property type="project" value="InterPro"/>
</dbReference>
<evidence type="ECO:0000256" key="6">
    <source>
        <dbReference type="ARBA" id="ARBA00023136"/>
    </source>
</evidence>
<evidence type="ECO:0000256" key="7">
    <source>
        <dbReference type="ARBA" id="ARBA00023306"/>
    </source>
</evidence>
<dbReference type="InterPro" id="IPR026579">
    <property type="entry name" value="FtsQ"/>
</dbReference>
<reference evidence="11 12" key="1">
    <citation type="submission" date="2020-04" db="EMBL/GenBank/DDBJ databases">
        <title>Luteolibacter sp. G-1-1-1 isolated from soil.</title>
        <authorList>
            <person name="Dahal R.H."/>
        </authorList>
    </citation>
    <scope>NUCLEOTIDE SEQUENCE [LARGE SCALE GENOMIC DNA]</scope>
    <source>
        <strain evidence="11 12">G-1-1-1</strain>
    </source>
</reference>
<keyword evidence="5 9" id="KW-1133">Transmembrane helix</keyword>
<dbReference type="KEGG" id="luo:HHL09_06900"/>
<evidence type="ECO:0000313" key="11">
    <source>
        <dbReference type="EMBL" id="QJE95522.1"/>
    </source>
</evidence>
<dbReference type="GO" id="GO:0016020">
    <property type="term" value="C:membrane"/>
    <property type="evidence" value="ECO:0007669"/>
    <property type="project" value="UniProtKB-SubCell"/>
</dbReference>
<dbReference type="PROSITE" id="PS51779">
    <property type="entry name" value="POTRA"/>
    <property type="match status" value="1"/>
</dbReference>
<dbReference type="PANTHER" id="PTHR35851:SF1">
    <property type="entry name" value="CELL DIVISION PROTEIN FTSQ"/>
    <property type="match status" value="1"/>
</dbReference>
<dbReference type="EMBL" id="CP051774">
    <property type="protein sequence ID" value="QJE95522.1"/>
    <property type="molecule type" value="Genomic_DNA"/>
</dbReference>
<dbReference type="Gene3D" id="3.10.20.310">
    <property type="entry name" value="membrane protein fhac"/>
    <property type="match status" value="1"/>
</dbReference>
<proteinExistence type="predicted"/>
<dbReference type="RefSeq" id="WP_169453836.1">
    <property type="nucleotide sequence ID" value="NZ_CP051774.1"/>
</dbReference>
<keyword evidence="2" id="KW-1003">Cell membrane</keyword>
<keyword evidence="6 9" id="KW-0472">Membrane</keyword>
<protein>
    <submittedName>
        <fullName evidence="11">FtsQ-type POTRA domain-containing protein</fullName>
    </submittedName>
</protein>
<keyword evidence="7" id="KW-0131">Cell cycle</keyword>
<dbReference type="InterPro" id="IPR013685">
    <property type="entry name" value="POTRA_FtsQ_type"/>
</dbReference>
<keyword evidence="4 9" id="KW-0812">Transmembrane</keyword>
<evidence type="ECO:0000256" key="9">
    <source>
        <dbReference type="SAM" id="Phobius"/>
    </source>
</evidence>
<evidence type="ECO:0000256" key="3">
    <source>
        <dbReference type="ARBA" id="ARBA00022618"/>
    </source>
</evidence>
<dbReference type="Proteomes" id="UP000501812">
    <property type="component" value="Chromosome"/>
</dbReference>
<feature type="domain" description="POTRA" evidence="10">
    <location>
        <begin position="70"/>
        <end position="138"/>
    </location>
</feature>
<dbReference type="AlphaFoldDB" id="A0A858RFK6"/>
<evidence type="ECO:0000259" key="10">
    <source>
        <dbReference type="PROSITE" id="PS51779"/>
    </source>
</evidence>